<keyword evidence="2 4" id="KW-0732">Signal</keyword>
<proteinExistence type="predicted"/>
<accession>A0A420DFB2</accession>
<evidence type="ECO:0000313" key="8">
    <source>
        <dbReference type="Proteomes" id="UP000284892"/>
    </source>
</evidence>
<feature type="domain" description="Secretion system C-terminal sorting" evidence="6">
    <location>
        <begin position="348"/>
        <end position="422"/>
    </location>
</feature>
<dbReference type="SUPFAM" id="SSF110296">
    <property type="entry name" value="Oligoxyloglucan reducing end-specific cellobiohydrolase"/>
    <property type="match status" value="1"/>
</dbReference>
<evidence type="ECO:0000256" key="2">
    <source>
        <dbReference type="ARBA" id="ARBA00022729"/>
    </source>
</evidence>
<evidence type="ECO:0000259" key="6">
    <source>
        <dbReference type="Pfam" id="PF18962"/>
    </source>
</evidence>
<dbReference type="InterPro" id="IPR028203">
    <property type="entry name" value="PSII_CF48-like_dom"/>
</dbReference>
<dbReference type="GO" id="GO:0009523">
    <property type="term" value="C:photosystem II"/>
    <property type="evidence" value="ECO:0007669"/>
    <property type="project" value="UniProtKB-KW"/>
</dbReference>
<dbReference type="Pfam" id="PF14870">
    <property type="entry name" value="PSII_BNR"/>
    <property type="match status" value="1"/>
</dbReference>
<keyword evidence="1" id="KW-0602">Photosynthesis</keyword>
<evidence type="ECO:0000313" key="7">
    <source>
        <dbReference type="EMBL" id="RKE90886.1"/>
    </source>
</evidence>
<name>A0A420DFB2_9FLAO</name>
<dbReference type="InterPro" id="IPR015943">
    <property type="entry name" value="WD40/YVTN_repeat-like_dom_sf"/>
</dbReference>
<dbReference type="OrthoDB" id="9764804at2"/>
<keyword evidence="3" id="KW-0604">Photosystem II</keyword>
<dbReference type="NCBIfam" id="TIGR04183">
    <property type="entry name" value="Por_Secre_tail"/>
    <property type="match status" value="1"/>
</dbReference>
<dbReference type="EMBL" id="RAQJ01000006">
    <property type="protein sequence ID" value="RKE90886.1"/>
    <property type="molecule type" value="Genomic_DNA"/>
</dbReference>
<dbReference type="PANTHER" id="PTHR47199">
    <property type="entry name" value="PHOTOSYSTEM II STABILITY/ASSEMBLY FACTOR HCF136, CHLOROPLASTIC"/>
    <property type="match status" value="1"/>
</dbReference>
<dbReference type="Pfam" id="PF18962">
    <property type="entry name" value="Por_Secre_tail"/>
    <property type="match status" value="1"/>
</dbReference>
<evidence type="ECO:0000259" key="5">
    <source>
        <dbReference type="Pfam" id="PF14870"/>
    </source>
</evidence>
<comment type="caution">
    <text evidence="7">The sequence shown here is derived from an EMBL/GenBank/DDBJ whole genome shotgun (WGS) entry which is preliminary data.</text>
</comment>
<dbReference type="Gene3D" id="2.130.10.10">
    <property type="entry name" value="YVTN repeat-like/Quinoprotein amine dehydrogenase"/>
    <property type="match status" value="2"/>
</dbReference>
<evidence type="ECO:0000256" key="3">
    <source>
        <dbReference type="ARBA" id="ARBA00023276"/>
    </source>
</evidence>
<organism evidence="7 8">
    <name type="scientific">Ichthyenterobacterium magnum</name>
    <dbReference type="NCBI Taxonomy" id="1230530"/>
    <lineage>
        <taxon>Bacteria</taxon>
        <taxon>Pseudomonadati</taxon>
        <taxon>Bacteroidota</taxon>
        <taxon>Flavobacteriia</taxon>
        <taxon>Flavobacteriales</taxon>
        <taxon>Flavobacteriaceae</taxon>
        <taxon>Ichthyenterobacterium</taxon>
    </lineage>
</organism>
<evidence type="ECO:0000256" key="1">
    <source>
        <dbReference type="ARBA" id="ARBA00022531"/>
    </source>
</evidence>
<feature type="domain" description="Photosynthesis system II assembly factor Ycf48/Hcf136-like" evidence="5">
    <location>
        <begin position="28"/>
        <end position="158"/>
    </location>
</feature>
<feature type="chain" id="PRO_5019495705" evidence="4">
    <location>
        <begin position="18"/>
        <end position="424"/>
    </location>
</feature>
<sequence length="424" mass="47172">MKLIKLVLILSYLNLFAQPTWQVTPNIISNPNNQRFDDVFFLNENLGWAANGYYASVYKTTDGGLNWTEQVNEASLGGSFYFRNIEFLNQNVGFLGTLNGKFFKTIDGGSNWVEVTNISPNPTAICGLDTVGSSTIYGCGAYFTPAHIIKSTDSGNTWSFIDMSSYANALVEVLFLDETTGFVSGRNNTGGLILKTTDGGSSWTEIYNTNNPGDYVWKLQTLEGNNNIMFGSIEAAGLNTGKLIKSTDGGVNWNSYDAPERVIQAVGFITENHGWMGGHTTGFYETLDGGQTWNNLNIGHNLNRIFIINSTTAYASGTTVYKYTNETLNIETVKNTDKTHLDIKILENPIKEYLEFTINYKSDDNILIELYDVTGKFIKQLTRDIIPQNIVKAYAFDVSELSSGSYIIDFHNNSGRSIKRFIKE</sequence>
<evidence type="ECO:0000256" key="4">
    <source>
        <dbReference type="SAM" id="SignalP"/>
    </source>
</evidence>
<dbReference type="InterPro" id="IPR026444">
    <property type="entry name" value="Secre_tail"/>
</dbReference>
<dbReference type="AlphaFoldDB" id="A0A420DFB2"/>
<dbReference type="Proteomes" id="UP000284892">
    <property type="component" value="Unassembled WGS sequence"/>
</dbReference>
<keyword evidence="8" id="KW-1185">Reference proteome</keyword>
<gene>
    <name evidence="7" type="ORF">BXY80_2476</name>
</gene>
<dbReference type="GO" id="GO:0015979">
    <property type="term" value="P:photosynthesis"/>
    <property type="evidence" value="ECO:0007669"/>
    <property type="project" value="UniProtKB-KW"/>
</dbReference>
<dbReference type="PANTHER" id="PTHR47199:SF2">
    <property type="entry name" value="PHOTOSYSTEM II STABILITY_ASSEMBLY FACTOR HCF136, CHLOROPLASTIC"/>
    <property type="match status" value="1"/>
</dbReference>
<dbReference type="RefSeq" id="WP_120202351.1">
    <property type="nucleotide sequence ID" value="NZ_RAQJ01000006.1"/>
</dbReference>
<feature type="signal peptide" evidence="4">
    <location>
        <begin position="1"/>
        <end position="17"/>
    </location>
</feature>
<protein>
    <submittedName>
        <fullName evidence="7">Putative secreted protein (Por secretion system target)</fullName>
    </submittedName>
</protein>
<reference evidence="7 8" key="1">
    <citation type="submission" date="2018-09" db="EMBL/GenBank/DDBJ databases">
        <title>Genomic Encyclopedia of Archaeal and Bacterial Type Strains, Phase II (KMG-II): from individual species to whole genera.</title>
        <authorList>
            <person name="Goeker M."/>
        </authorList>
    </citation>
    <scope>NUCLEOTIDE SEQUENCE [LARGE SCALE GENOMIC DNA]</scope>
    <source>
        <strain evidence="7 8">DSM 26283</strain>
    </source>
</reference>